<dbReference type="Pfam" id="PF13923">
    <property type="entry name" value="zf-C3HC4_2"/>
    <property type="match status" value="1"/>
</dbReference>
<dbReference type="SUPFAM" id="SSF57850">
    <property type="entry name" value="RING/U-box"/>
    <property type="match status" value="1"/>
</dbReference>
<proteinExistence type="predicted"/>
<dbReference type="InterPro" id="IPR001841">
    <property type="entry name" value="Znf_RING"/>
</dbReference>
<feature type="compositionally biased region" description="Acidic residues" evidence="2">
    <location>
        <begin position="361"/>
        <end position="372"/>
    </location>
</feature>
<feature type="compositionally biased region" description="Low complexity" evidence="2">
    <location>
        <begin position="155"/>
        <end position="174"/>
    </location>
</feature>
<dbReference type="Gene3D" id="3.30.40.10">
    <property type="entry name" value="Zinc/RING finger domain, C3HC4 (zinc finger)"/>
    <property type="match status" value="1"/>
</dbReference>
<dbReference type="GO" id="GO:0008270">
    <property type="term" value="F:zinc ion binding"/>
    <property type="evidence" value="ECO:0007669"/>
    <property type="project" value="UniProtKB-KW"/>
</dbReference>
<feature type="region of interest" description="Disordered" evidence="2">
    <location>
        <begin position="1"/>
        <end position="21"/>
    </location>
</feature>
<accession>A0A5K1JR92</accession>
<evidence type="ECO:0000256" key="2">
    <source>
        <dbReference type="SAM" id="MobiDB-lite"/>
    </source>
</evidence>
<dbReference type="InterPro" id="IPR013083">
    <property type="entry name" value="Znf_RING/FYVE/PHD"/>
</dbReference>
<feature type="compositionally biased region" description="Basic residues" evidence="2">
    <location>
        <begin position="195"/>
        <end position="205"/>
    </location>
</feature>
<dbReference type="PANTHER" id="PTHR23327">
    <property type="entry name" value="RING FINGER PROTEIN 127"/>
    <property type="match status" value="1"/>
</dbReference>
<reference evidence="4" key="1">
    <citation type="submission" date="2019-10" db="EMBL/GenBank/DDBJ databases">
        <authorList>
            <person name="Nor Muhammad N."/>
        </authorList>
    </citation>
    <scope>NUCLEOTIDE SEQUENCE</scope>
</reference>
<evidence type="ECO:0000256" key="1">
    <source>
        <dbReference type="PROSITE-ProRule" id="PRU00175"/>
    </source>
</evidence>
<name>A0A5K1JR92_9APHY</name>
<feature type="domain" description="RING-type" evidence="3">
    <location>
        <begin position="223"/>
        <end position="266"/>
    </location>
</feature>
<gene>
    <name evidence="4" type="primary">G4NE79</name>
</gene>
<feature type="region of interest" description="Disordered" evidence="2">
    <location>
        <begin position="61"/>
        <end position="104"/>
    </location>
</feature>
<evidence type="ECO:0000259" key="3">
    <source>
        <dbReference type="PROSITE" id="PS50089"/>
    </source>
</evidence>
<feature type="compositionally biased region" description="Acidic residues" evidence="2">
    <location>
        <begin position="12"/>
        <end position="21"/>
    </location>
</feature>
<dbReference type="GO" id="GO:0061630">
    <property type="term" value="F:ubiquitin protein ligase activity"/>
    <property type="evidence" value="ECO:0007669"/>
    <property type="project" value="UniProtKB-EC"/>
</dbReference>
<keyword evidence="1" id="KW-0479">Metal-binding</keyword>
<keyword evidence="1" id="KW-0863">Zinc-finger</keyword>
<keyword evidence="4" id="KW-0012">Acyltransferase</keyword>
<dbReference type="EMBL" id="LR723777">
    <property type="protein sequence ID" value="VWO94111.1"/>
    <property type="molecule type" value="Genomic_DNA"/>
</dbReference>
<sequence length="390" mass="42412">MQSSLAPAPSPDEFDALPDDYDFSAVQVLSHASPPQSRPHPELDEYDIYNETDTFADIDLDEIAELGPPAQPVPGPSTSPVAQPPMNTQPPPERDTLIASPNSTQYSFDEVNSTFLEEVNTIERNAVRIAQPALDHSPVASQVDEPPLTQPAPPSSGVSRTTTTTSSLIGSQITNASSAKRKRSFNDDLLPTLNKKSKGKGKPKDRRASARAVLTEMEESVQCPICCEIFVAPHVGIPCGHSYCGDCCIRWMKQNPGRRPSCPTCRAQLTNNILVVPNYSLQHAIDKHIAALGTTGVVDWQPTGVRYQERQRRLGEWAEMSGQLAVLQSTQWDLQNPDSPPNSQLVAFINAQAQAALEESSSSEDESADEDSPQSSPDLFAFFSTPPHQA</sequence>
<feature type="region of interest" description="Disordered" evidence="2">
    <location>
        <begin position="136"/>
        <end position="211"/>
    </location>
</feature>
<feature type="region of interest" description="Disordered" evidence="2">
    <location>
        <begin position="355"/>
        <end position="390"/>
    </location>
</feature>
<evidence type="ECO:0000313" key="4">
    <source>
        <dbReference type="EMBL" id="VWO94111.1"/>
    </source>
</evidence>
<keyword evidence="1" id="KW-0862">Zinc</keyword>
<dbReference type="EC" id="2.3.2.27" evidence="4"/>
<dbReference type="AlphaFoldDB" id="A0A5K1JR92"/>
<organism evidence="4">
    <name type="scientific">Ganoderma boninense</name>
    <dbReference type="NCBI Taxonomy" id="34458"/>
    <lineage>
        <taxon>Eukaryota</taxon>
        <taxon>Fungi</taxon>
        <taxon>Dikarya</taxon>
        <taxon>Basidiomycota</taxon>
        <taxon>Agaricomycotina</taxon>
        <taxon>Agaricomycetes</taxon>
        <taxon>Polyporales</taxon>
        <taxon>Polyporaceae</taxon>
        <taxon>Ganoderma</taxon>
    </lineage>
</organism>
<dbReference type="PROSITE" id="PS50089">
    <property type="entry name" value="ZF_RING_2"/>
    <property type="match status" value="1"/>
</dbReference>
<keyword evidence="4" id="KW-0808">Transferase</keyword>
<protein>
    <submittedName>
        <fullName evidence="4">E3 ubiquitin protein ligase (EC)</fullName>
        <ecNumber evidence="4">2.3.2.27</ecNumber>
    </submittedName>
</protein>